<proteinExistence type="predicted"/>
<keyword evidence="3" id="KW-1185">Reference proteome</keyword>
<dbReference type="InterPro" id="IPR053197">
    <property type="entry name" value="F-box_SCFL_complex_component"/>
</dbReference>
<dbReference type="AlphaFoldDB" id="A0A8T0PVA4"/>
<dbReference type="InterPro" id="IPR055411">
    <property type="entry name" value="LRR_FXL15/At3g58940/PEG3-like"/>
</dbReference>
<dbReference type="InterPro" id="IPR036047">
    <property type="entry name" value="F-box-like_dom_sf"/>
</dbReference>
<gene>
    <name evidence="2" type="ORF">PVAP13_7NG128000</name>
</gene>
<accession>A0A8T0PVA4</accession>
<protein>
    <recommendedName>
        <fullName evidence="1">F-box domain-containing protein</fullName>
    </recommendedName>
</protein>
<comment type="caution">
    <text evidence="2">The sequence shown here is derived from an EMBL/GenBank/DDBJ whole genome shotgun (WGS) entry which is preliminary data.</text>
</comment>
<evidence type="ECO:0000313" key="2">
    <source>
        <dbReference type="EMBL" id="KAG2566381.1"/>
    </source>
</evidence>
<dbReference type="Proteomes" id="UP000823388">
    <property type="component" value="Chromosome 7N"/>
</dbReference>
<evidence type="ECO:0000259" key="1">
    <source>
        <dbReference type="PROSITE" id="PS50181"/>
    </source>
</evidence>
<dbReference type="PROSITE" id="PS50181">
    <property type="entry name" value="FBOX"/>
    <property type="match status" value="1"/>
</dbReference>
<sequence length="463" mass="52868">MEAATKRARAGRCSAPDRLSALPDELLRHVLSFLPSRQAVQTTVLSKRWVDLWRWVPAINLDIRDFRDTDRSLGDWEKMKDFTNNLLMLHNAPRLEAIRLGLYIISFRSYPGPGPGPVVDRWVRRVIKHHPLVLDIFVCRSFTHIFQIPLIGSAFCRLKTLKLQGVSLDNCFTDRLNSGCPVLEDLVLNYCRNEFDAIQSDTLKNLVVETCSSRIADVLVIRAPCLTSLSLNFPYIRYRNGLSLEAGNSLVMASISVESDGSSQSYQTMILGNLWNVTSLDLKGFGAMAFLDKELDKFPIFDNLRTLSLSWCFLSEHDVHTFKALGRFLQKSPNLEKLSLQDFWVRPVVGPIEFPMLNNLRTLFLDECDLRDNFRILRHLLRRSPNLEKLSVRCCKLPEGSVGGKGKARKTHLWSRNLVRFQCHKLKSTEIIYEKGDKIQELVCLLLDISECAPMDTVTLTKV</sequence>
<feature type="domain" description="F-box" evidence="1">
    <location>
        <begin position="16"/>
        <end position="52"/>
    </location>
</feature>
<dbReference type="PANTHER" id="PTHR34223">
    <property type="entry name" value="OS11G0201299 PROTEIN"/>
    <property type="match status" value="1"/>
</dbReference>
<dbReference type="OrthoDB" id="686464at2759"/>
<dbReference type="CDD" id="cd22160">
    <property type="entry name" value="F-box_AtFBL13-like"/>
    <property type="match status" value="1"/>
</dbReference>
<evidence type="ECO:0000313" key="3">
    <source>
        <dbReference type="Proteomes" id="UP000823388"/>
    </source>
</evidence>
<dbReference type="Pfam" id="PF00646">
    <property type="entry name" value="F-box"/>
    <property type="match status" value="1"/>
</dbReference>
<dbReference type="EMBL" id="CM029050">
    <property type="protein sequence ID" value="KAG2566381.1"/>
    <property type="molecule type" value="Genomic_DNA"/>
</dbReference>
<name>A0A8T0PVA4_PANVG</name>
<dbReference type="SUPFAM" id="SSF81383">
    <property type="entry name" value="F-box domain"/>
    <property type="match status" value="1"/>
</dbReference>
<organism evidence="2 3">
    <name type="scientific">Panicum virgatum</name>
    <name type="common">Blackwell switchgrass</name>
    <dbReference type="NCBI Taxonomy" id="38727"/>
    <lineage>
        <taxon>Eukaryota</taxon>
        <taxon>Viridiplantae</taxon>
        <taxon>Streptophyta</taxon>
        <taxon>Embryophyta</taxon>
        <taxon>Tracheophyta</taxon>
        <taxon>Spermatophyta</taxon>
        <taxon>Magnoliopsida</taxon>
        <taxon>Liliopsida</taxon>
        <taxon>Poales</taxon>
        <taxon>Poaceae</taxon>
        <taxon>PACMAD clade</taxon>
        <taxon>Panicoideae</taxon>
        <taxon>Panicodae</taxon>
        <taxon>Paniceae</taxon>
        <taxon>Panicinae</taxon>
        <taxon>Panicum</taxon>
        <taxon>Panicum sect. Hiantes</taxon>
    </lineage>
</organism>
<dbReference type="PANTHER" id="PTHR34223:SF98">
    <property type="entry name" value="OS04G0440901 PROTEIN"/>
    <property type="match status" value="1"/>
</dbReference>
<dbReference type="InterPro" id="IPR053781">
    <property type="entry name" value="F-box_AtFBL13-like"/>
</dbReference>
<dbReference type="InterPro" id="IPR032675">
    <property type="entry name" value="LRR_dom_sf"/>
</dbReference>
<reference evidence="2" key="1">
    <citation type="submission" date="2020-05" db="EMBL/GenBank/DDBJ databases">
        <title>WGS assembly of Panicum virgatum.</title>
        <authorList>
            <person name="Lovell J.T."/>
            <person name="Jenkins J."/>
            <person name="Shu S."/>
            <person name="Juenger T.E."/>
            <person name="Schmutz J."/>
        </authorList>
    </citation>
    <scope>NUCLEOTIDE SEQUENCE</scope>
    <source>
        <strain evidence="2">AP13</strain>
    </source>
</reference>
<dbReference type="Gene3D" id="1.20.1280.50">
    <property type="match status" value="1"/>
</dbReference>
<dbReference type="Pfam" id="PF24758">
    <property type="entry name" value="LRR_At5g56370"/>
    <property type="match status" value="1"/>
</dbReference>
<dbReference type="InterPro" id="IPR001810">
    <property type="entry name" value="F-box_dom"/>
</dbReference>
<dbReference type="SUPFAM" id="SSF52047">
    <property type="entry name" value="RNI-like"/>
    <property type="match status" value="1"/>
</dbReference>
<dbReference type="Gene3D" id="3.80.10.10">
    <property type="entry name" value="Ribonuclease Inhibitor"/>
    <property type="match status" value="1"/>
</dbReference>